<name>A0A6J5X593_PRUAR</name>
<dbReference type="Proteomes" id="UP000507245">
    <property type="component" value="Unassembled WGS sequence"/>
</dbReference>
<dbReference type="EMBL" id="CAEKKB010000004">
    <property type="protein sequence ID" value="CAB4308999.1"/>
    <property type="molecule type" value="Genomic_DNA"/>
</dbReference>
<dbReference type="AlphaFoldDB" id="A0A6J5X593"/>
<proteinExistence type="predicted"/>
<keyword evidence="2" id="KW-1185">Reference proteome</keyword>
<sequence>MHTCNSLSPLSLPNSNSLSLLFSQLRPRQGPTPVPFASSRRHGHDPPLFLAGELEIHLRYRLVSPVVHGVATADSDCHLRQPRYDFSPILHALAACCVRIGR</sequence>
<evidence type="ECO:0000313" key="1">
    <source>
        <dbReference type="EMBL" id="CAB4308999.1"/>
    </source>
</evidence>
<accession>A0A6J5X593</accession>
<evidence type="ECO:0000313" key="2">
    <source>
        <dbReference type="Proteomes" id="UP000507245"/>
    </source>
</evidence>
<reference evidence="2" key="1">
    <citation type="journal article" date="2020" name="Genome Biol.">
        <title>Gamete binning: chromosome-level and haplotype-resolved genome assembly enabled by high-throughput single-cell sequencing of gamete genomes.</title>
        <authorList>
            <person name="Campoy J.A."/>
            <person name="Sun H."/>
            <person name="Goel M."/>
            <person name="Jiao W.-B."/>
            <person name="Folz-Donahue K."/>
            <person name="Wang N."/>
            <person name="Rubio M."/>
            <person name="Liu C."/>
            <person name="Kukat C."/>
            <person name="Ruiz D."/>
            <person name="Huettel B."/>
            <person name="Schneeberger K."/>
        </authorList>
    </citation>
    <scope>NUCLEOTIDE SEQUENCE [LARGE SCALE GENOMIC DNA]</scope>
    <source>
        <strain evidence="2">cv. Rojo Pasion</strain>
    </source>
</reference>
<protein>
    <submittedName>
        <fullName evidence="1">Uncharacterized protein</fullName>
    </submittedName>
</protein>
<gene>
    <name evidence="1" type="ORF">ORAREDHAP_LOCUS29592</name>
</gene>
<organism evidence="1 2">
    <name type="scientific">Prunus armeniaca</name>
    <name type="common">Apricot</name>
    <name type="synonym">Armeniaca vulgaris</name>
    <dbReference type="NCBI Taxonomy" id="36596"/>
    <lineage>
        <taxon>Eukaryota</taxon>
        <taxon>Viridiplantae</taxon>
        <taxon>Streptophyta</taxon>
        <taxon>Embryophyta</taxon>
        <taxon>Tracheophyta</taxon>
        <taxon>Spermatophyta</taxon>
        <taxon>Magnoliopsida</taxon>
        <taxon>eudicotyledons</taxon>
        <taxon>Gunneridae</taxon>
        <taxon>Pentapetalae</taxon>
        <taxon>rosids</taxon>
        <taxon>fabids</taxon>
        <taxon>Rosales</taxon>
        <taxon>Rosaceae</taxon>
        <taxon>Amygdaloideae</taxon>
        <taxon>Amygdaleae</taxon>
        <taxon>Prunus</taxon>
    </lineage>
</organism>